<dbReference type="PANTHER" id="PTHR33990:SF1">
    <property type="entry name" value="PROTEIN YJDN"/>
    <property type="match status" value="1"/>
</dbReference>
<accession>A0A0G3EPZ3</accession>
<dbReference type="KEGG" id="ptx:ABW99_07600"/>
<evidence type="ECO:0000313" key="2">
    <source>
        <dbReference type="EMBL" id="AKJ68094.1"/>
    </source>
</evidence>
<dbReference type="CDD" id="cd06588">
    <property type="entry name" value="PhnB_like"/>
    <property type="match status" value="1"/>
</dbReference>
<reference evidence="3" key="1">
    <citation type="submission" date="2015-06" db="EMBL/GenBank/DDBJ databases">
        <authorList>
            <person name="Lim Y.L."/>
            <person name="Ee R."/>
            <person name="Yong D."/>
            <person name="How K.Y."/>
            <person name="Yin W.F."/>
            <person name="Chan K.G."/>
        </authorList>
    </citation>
    <scope>NUCLEOTIDE SEQUENCE [LARGE SCALE GENOMIC DNA]</scope>
    <source>
        <strain evidence="3">DSM 25325</strain>
    </source>
</reference>
<name>A0A0G3EPZ3_9BURK</name>
<dbReference type="OrthoDB" id="9795306at2"/>
<dbReference type="EMBL" id="CP011568">
    <property type="protein sequence ID" value="AKJ68094.1"/>
    <property type="molecule type" value="Genomic_DNA"/>
</dbReference>
<sequence>MQIFPYLFFDGRCDEAIEFYRGALGAEVTMLMRMKDAPPDVQGQCAPAGAEEKVMHVTMRVGDTLLHASDGATGGMTFSGKPEFRGVSLSLTLSDPDDARRRFDALAAGGQVLMPLDKTFFSPCFGMVTDRFGVSWMVIIPEHP</sequence>
<dbReference type="InterPro" id="IPR004360">
    <property type="entry name" value="Glyas_Fos-R_dOase_dom"/>
</dbReference>
<evidence type="ECO:0000259" key="1">
    <source>
        <dbReference type="Pfam" id="PF00903"/>
    </source>
</evidence>
<dbReference type="Proteomes" id="UP000036700">
    <property type="component" value="Chromosome"/>
</dbReference>
<dbReference type="STRING" id="445709.ABW99_07600"/>
<protein>
    <recommendedName>
        <fullName evidence="1">Glyoxalase/fosfomycin resistance/dioxygenase domain-containing protein</fullName>
    </recommendedName>
</protein>
<dbReference type="Gene3D" id="3.10.180.10">
    <property type="entry name" value="2,3-Dihydroxybiphenyl 1,2-Dioxygenase, domain 1"/>
    <property type="match status" value="1"/>
</dbReference>
<evidence type="ECO:0000313" key="3">
    <source>
        <dbReference type="Proteomes" id="UP000036700"/>
    </source>
</evidence>
<dbReference type="AlphaFoldDB" id="A0A0G3EPZ3"/>
<keyword evidence="3" id="KW-1185">Reference proteome</keyword>
<dbReference type="SUPFAM" id="SSF54593">
    <property type="entry name" value="Glyoxalase/Bleomycin resistance protein/Dihydroxybiphenyl dioxygenase"/>
    <property type="match status" value="1"/>
</dbReference>
<dbReference type="InterPro" id="IPR028973">
    <property type="entry name" value="PhnB-like"/>
</dbReference>
<organism evidence="2 3">
    <name type="scientific">Pandoraea thiooxydans</name>
    <dbReference type="NCBI Taxonomy" id="445709"/>
    <lineage>
        <taxon>Bacteria</taxon>
        <taxon>Pseudomonadati</taxon>
        <taxon>Pseudomonadota</taxon>
        <taxon>Betaproteobacteria</taxon>
        <taxon>Burkholderiales</taxon>
        <taxon>Burkholderiaceae</taxon>
        <taxon>Pandoraea</taxon>
    </lineage>
</organism>
<dbReference type="PATRIC" id="fig|445709.3.peg.1623"/>
<dbReference type="PANTHER" id="PTHR33990">
    <property type="entry name" value="PROTEIN YJDN-RELATED"/>
    <property type="match status" value="1"/>
</dbReference>
<dbReference type="Pfam" id="PF00903">
    <property type="entry name" value="Glyoxalase"/>
    <property type="match status" value="1"/>
</dbReference>
<feature type="domain" description="Glyoxalase/fosfomycin resistance/dioxygenase" evidence="1">
    <location>
        <begin position="6"/>
        <end position="138"/>
    </location>
</feature>
<dbReference type="RefSeq" id="WP_047213914.1">
    <property type="nucleotide sequence ID" value="NZ_CP011568.3"/>
</dbReference>
<proteinExistence type="predicted"/>
<dbReference type="InterPro" id="IPR029068">
    <property type="entry name" value="Glyas_Bleomycin-R_OHBP_Dase"/>
</dbReference>
<gene>
    <name evidence="2" type="ORF">ABW99_07600</name>
</gene>